<reference evidence="9 10" key="1">
    <citation type="journal article" date="2011" name="Stand. Genomic Sci.">
        <title>Complete genome sequence of Thermomonospora curvata type strain (B9).</title>
        <authorList>
            <person name="Chertkov O."/>
            <person name="Sikorski J."/>
            <person name="Nolan M."/>
            <person name="Lapidus A."/>
            <person name="Lucas S."/>
            <person name="Del Rio T.G."/>
            <person name="Tice H."/>
            <person name="Cheng J.F."/>
            <person name="Goodwin L."/>
            <person name="Pitluck S."/>
            <person name="Liolios K."/>
            <person name="Ivanova N."/>
            <person name="Mavromatis K."/>
            <person name="Mikhailova N."/>
            <person name="Ovchinnikova G."/>
            <person name="Pati A."/>
            <person name="Chen A."/>
            <person name="Palaniappan K."/>
            <person name="Djao O.D."/>
            <person name="Land M."/>
            <person name="Hauser L."/>
            <person name="Chang Y.J."/>
            <person name="Jeffries C.D."/>
            <person name="Brettin T."/>
            <person name="Han C."/>
            <person name="Detter J.C."/>
            <person name="Rohde M."/>
            <person name="Goker M."/>
            <person name="Woyke T."/>
            <person name="Bristow J."/>
            <person name="Eisen J.A."/>
            <person name="Markowitz V."/>
            <person name="Hugenholtz P."/>
            <person name="Klenk H.P."/>
            <person name="Kyrpides N.C."/>
        </authorList>
    </citation>
    <scope>NUCLEOTIDE SEQUENCE [LARGE SCALE GENOMIC DNA]</scope>
    <source>
        <strain evidence="10">ATCC 19995 / DSM 43183 / JCM 3096 / KCTC 9072 / NBRC 15933 / NCIMB 10081 / Henssen B9</strain>
    </source>
</reference>
<organism evidence="9 10">
    <name type="scientific">Thermomonospora curvata (strain ATCC 19995 / DSM 43183 / JCM 3096 / KCTC 9072 / NBRC 15933 / NCIMB 10081 / Henssen B9)</name>
    <dbReference type="NCBI Taxonomy" id="471852"/>
    <lineage>
        <taxon>Bacteria</taxon>
        <taxon>Bacillati</taxon>
        <taxon>Actinomycetota</taxon>
        <taxon>Actinomycetes</taxon>
        <taxon>Streptosporangiales</taxon>
        <taxon>Thermomonosporaceae</taxon>
        <taxon>Thermomonospora</taxon>
    </lineage>
</organism>
<dbReference type="HAMAP" id="MF_01114">
    <property type="entry name" value="RecX"/>
    <property type="match status" value="1"/>
</dbReference>
<dbReference type="InterPro" id="IPR053924">
    <property type="entry name" value="RecX_HTH_2nd"/>
</dbReference>
<dbReference type="Pfam" id="PF21981">
    <property type="entry name" value="RecX_HTH3"/>
    <property type="match status" value="1"/>
</dbReference>
<dbReference type="HOGENOM" id="CLU_066607_0_2_11"/>
<dbReference type="STRING" id="471852.Tcur_3292"/>
<accession>D1AAB8</accession>
<dbReference type="KEGG" id="tcu:Tcur_3292"/>
<keyword evidence="4 5" id="KW-0963">Cytoplasm</keyword>
<comment type="similarity">
    <text evidence="2 5">Belongs to the RecX family.</text>
</comment>
<dbReference type="EMBL" id="CP001738">
    <property type="protein sequence ID" value="ACY98831.1"/>
    <property type="molecule type" value="Genomic_DNA"/>
</dbReference>
<evidence type="ECO:0000313" key="9">
    <source>
        <dbReference type="EMBL" id="ACY98831.1"/>
    </source>
</evidence>
<evidence type="ECO:0000313" key="10">
    <source>
        <dbReference type="Proteomes" id="UP000001918"/>
    </source>
</evidence>
<dbReference type="InterPro" id="IPR053926">
    <property type="entry name" value="RecX_HTH_1st"/>
</dbReference>
<feature type="domain" description="RecX third three-helical" evidence="7">
    <location>
        <begin position="97"/>
        <end position="142"/>
    </location>
</feature>
<dbReference type="GO" id="GO:0006282">
    <property type="term" value="P:regulation of DNA repair"/>
    <property type="evidence" value="ECO:0007669"/>
    <property type="project" value="UniProtKB-UniRule"/>
</dbReference>
<feature type="domain" description="RecX first three-helical" evidence="8">
    <location>
        <begin position="2"/>
        <end position="41"/>
    </location>
</feature>
<dbReference type="PANTHER" id="PTHR33602">
    <property type="entry name" value="REGULATORY PROTEIN RECX FAMILY PROTEIN"/>
    <property type="match status" value="1"/>
</dbReference>
<proteinExistence type="inferred from homology"/>
<dbReference type="Proteomes" id="UP000001918">
    <property type="component" value="Chromosome"/>
</dbReference>
<comment type="subcellular location">
    <subcellularLocation>
        <location evidence="1 5">Cytoplasm</location>
    </subcellularLocation>
</comment>
<dbReference type="AlphaFoldDB" id="D1AAB8"/>
<gene>
    <name evidence="5" type="primary">recX</name>
    <name evidence="9" type="ordered locus">Tcur_3292</name>
</gene>
<dbReference type="Pfam" id="PF21982">
    <property type="entry name" value="RecX_HTH1"/>
    <property type="match status" value="1"/>
</dbReference>
<dbReference type="eggNOG" id="COG2137">
    <property type="taxonomic scope" value="Bacteria"/>
</dbReference>
<dbReference type="InterPro" id="IPR053925">
    <property type="entry name" value="RecX_HTH_3rd"/>
</dbReference>
<dbReference type="RefSeq" id="WP_012853615.1">
    <property type="nucleotide sequence ID" value="NC_013510.1"/>
</dbReference>
<evidence type="ECO:0000259" key="6">
    <source>
        <dbReference type="Pfam" id="PF02631"/>
    </source>
</evidence>
<evidence type="ECO:0000256" key="1">
    <source>
        <dbReference type="ARBA" id="ARBA00004496"/>
    </source>
</evidence>
<evidence type="ECO:0000256" key="5">
    <source>
        <dbReference type="HAMAP-Rule" id="MF_01114"/>
    </source>
</evidence>
<protein>
    <recommendedName>
        <fullName evidence="3 5">Regulatory protein RecX</fullName>
    </recommendedName>
</protein>
<dbReference type="Pfam" id="PF02631">
    <property type="entry name" value="RecX_HTH2"/>
    <property type="match status" value="1"/>
</dbReference>
<dbReference type="PANTHER" id="PTHR33602:SF1">
    <property type="entry name" value="REGULATORY PROTEIN RECX FAMILY PROTEIN"/>
    <property type="match status" value="1"/>
</dbReference>
<dbReference type="Gene3D" id="1.10.10.10">
    <property type="entry name" value="Winged helix-like DNA-binding domain superfamily/Winged helix DNA-binding domain"/>
    <property type="match status" value="2"/>
</dbReference>
<evidence type="ECO:0000259" key="7">
    <source>
        <dbReference type="Pfam" id="PF21981"/>
    </source>
</evidence>
<dbReference type="InterPro" id="IPR036388">
    <property type="entry name" value="WH-like_DNA-bd_sf"/>
</dbReference>
<evidence type="ECO:0000256" key="4">
    <source>
        <dbReference type="ARBA" id="ARBA00022490"/>
    </source>
</evidence>
<name>D1AAB8_THECD</name>
<sequence length="163" mass="18167">MAREICLRLLSAAPRTRAQLADALRRKGVPEDAAERVLGRLTEVGLIDDAAFARAWVQSRHLGRGLARRALASELRRRGVADETVNEAVEILEPQQEERTARELVARRLPATRGLDPAKRMRRLVGMLARKGYSPGLAYRVVREALEEEGADLEAVEPPDLQE</sequence>
<comment type="function">
    <text evidence="5">Modulates RecA activity.</text>
</comment>
<evidence type="ECO:0000256" key="3">
    <source>
        <dbReference type="ARBA" id="ARBA00018111"/>
    </source>
</evidence>
<dbReference type="GO" id="GO:0005737">
    <property type="term" value="C:cytoplasm"/>
    <property type="evidence" value="ECO:0007669"/>
    <property type="project" value="UniProtKB-SubCell"/>
</dbReference>
<dbReference type="InterPro" id="IPR003783">
    <property type="entry name" value="Regulatory_RecX"/>
</dbReference>
<evidence type="ECO:0000256" key="2">
    <source>
        <dbReference type="ARBA" id="ARBA00009695"/>
    </source>
</evidence>
<evidence type="ECO:0000259" key="8">
    <source>
        <dbReference type="Pfam" id="PF21982"/>
    </source>
</evidence>
<feature type="domain" description="RecX second three-helical" evidence="6">
    <location>
        <begin position="48"/>
        <end position="88"/>
    </location>
</feature>
<keyword evidence="10" id="KW-1185">Reference proteome</keyword>